<dbReference type="FunFam" id="1.10.150.780:FF:000001">
    <property type="entry name" value="Vacuolar protein sorting-associated protein 16 homolog"/>
    <property type="match status" value="1"/>
</dbReference>
<gene>
    <name evidence="4" type="ORF">SETIT_5G262500v2</name>
</gene>
<evidence type="ECO:0000259" key="2">
    <source>
        <dbReference type="Pfam" id="PF04840"/>
    </source>
</evidence>
<comment type="similarity">
    <text evidence="1">Belongs to the VPS16 family.</text>
</comment>
<dbReference type="GO" id="GO:0098588">
    <property type="term" value="C:bounding membrane of organelle"/>
    <property type="evidence" value="ECO:0007669"/>
    <property type="project" value="UniProtKB-ARBA"/>
</dbReference>
<dbReference type="InterPro" id="IPR011044">
    <property type="entry name" value="Quino_amine_DH_bsu"/>
</dbReference>
<reference evidence="4" key="1">
    <citation type="journal article" date="2012" name="Nat. Biotechnol.">
        <title>Reference genome sequence of the model plant Setaria.</title>
        <authorList>
            <person name="Bennetzen J.L."/>
            <person name="Schmutz J."/>
            <person name="Wang H."/>
            <person name="Percifield R."/>
            <person name="Hawkins J."/>
            <person name="Pontaroli A.C."/>
            <person name="Estep M."/>
            <person name="Feng L."/>
            <person name="Vaughn J.N."/>
            <person name="Grimwood J."/>
            <person name="Jenkins J."/>
            <person name="Barry K."/>
            <person name="Lindquist E."/>
            <person name="Hellsten U."/>
            <person name="Deshpande S."/>
            <person name="Wang X."/>
            <person name="Wu X."/>
            <person name="Mitros T."/>
            <person name="Triplett J."/>
            <person name="Yang X."/>
            <person name="Ye C.Y."/>
            <person name="Mauro-Herrera M."/>
            <person name="Wang L."/>
            <person name="Li P."/>
            <person name="Sharma M."/>
            <person name="Sharma R."/>
            <person name="Ronald P.C."/>
            <person name="Panaud O."/>
            <person name="Kellogg E.A."/>
            <person name="Brutnell T.P."/>
            <person name="Doust A.N."/>
            <person name="Tuskan G.A."/>
            <person name="Rokhsar D."/>
            <person name="Devos K.M."/>
        </authorList>
    </citation>
    <scope>NUCLEOTIDE SEQUENCE [LARGE SCALE GENOMIC DNA]</scope>
    <source>
        <strain evidence="4">Yugu1</strain>
    </source>
</reference>
<dbReference type="InterPro" id="IPR006925">
    <property type="entry name" value="Vps16_C"/>
</dbReference>
<dbReference type="AlphaFoldDB" id="A0A368R986"/>
<reference evidence="4" key="2">
    <citation type="submission" date="2015-07" db="EMBL/GenBank/DDBJ databases">
        <authorList>
            <person name="Noorani M."/>
        </authorList>
    </citation>
    <scope>NUCLEOTIDE SEQUENCE</scope>
    <source>
        <strain evidence="4">Yugu1</strain>
    </source>
</reference>
<dbReference type="OrthoDB" id="1792at2759"/>
<evidence type="ECO:0000259" key="3">
    <source>
        <dbReference type="Pfam" id="PF04841"/>
    </source>
</evidence>
<evidence type="ECO:0000256" key="1">
    <source>
        <dbReference type="ARBA" id="ARBA00009250"/>
    </source>
</evidence>
<dbReference type="GO" id="GO:0006886">
    <property type="term" value="P:intracellular protein transport"/>
    <property type="evidence" value="ECO:0007669"/>
    <property type="project" value="InterPro"/>
</dbReference>
<name>A0A368R986_SETIT</name>
<proteinExistence type="inferred from homology"/>
<dbReference type="GO" id="GO:0099023">
    <property type="term" value="C:vesicle tethering complex"/>
    <property type="evidence" value="ECO:0007669"/>
    <property type="project" value="UniProtKB-ARBA"/>
</dbReference>
<dbReference type="GO" id="GO:0007033">
    <property type="term" value="P:vacuole organization"/>
    <property type="evidence" value="ECO:0007669"/>
    <property type="project" value="InterPro"/>
</dbReference>
<dbReference type="STRING" id="4555.A0A368R986"/>
<evidence type="ECO:0000313" key="4">
    <source>
        <dbReference type="EMBL" id="RCV26644.1"/>
    </source>
</evidence>
<feature type="domain" description="Vps16 N-terminal" evidence="3">
    <location>
        <begin position="140"/>
        <end position="525"/>
    </location>
</feature>
<dbReference type="PANTHER" id="PTHR12811">
    <property type="entry name" value="VACUOLAR PROTEIN SORTING VPS16"/>
    <property type="match status" value="1"/>
</dbReference>
<dbReference type="Gene3D" id="1.10.150.780">
    <property type="entry name" value="Vps16, C-terminal region"/>
    <property type="match status" value="1"/>
</dbReference>
<dbReference type="InterPro" id="IPR016534">
    <property type="entry name" value="VPS16"/>
</dbReference>
<dbReference type="PANTHER" id="PTHR12811:SF0">
    <property type="entry name" value="VACUOLAR PROTEIN SORTING-ASSOCIATED PROTEIN 16 HOMOLOG"/>
    <property type="match status" value="1"/>
</dbReference>
<dbReference type="Pfam" id="PF04841">
    <property type="entry name" value="Vps16_N"/>
    <property type="match status" value="1"/>
</dbReference>
<dbReference type="Pfam" id="PF04840">
    <property type="entry name" value="Vps16_C"/>
    <property type="match status" value="1"/>
</dbReference>
<evidence type="ECO:0008006" key="5">
    <source>
        <dbReference type="Google" id="ProtNLM"/>
    </source>
</evidence>
<dbReference type="SUPFAM" id="SSF50969">
    <property type="entry name" value="YVTN repeat-like/Quinoprotein amine dehydrogenase"/>
    <property type="match status" value="1"/>
</dbReference>
<accession>A0A368R986</accession>
<dbReference type="PIRSF" id="PIRSF007949">
    <property type="entry name" value="VPS16"/>
    <property type="match status" value="1"/>
</dbReference>
<organism evidence="4">
    <name type="scientific">Setaria italica</name>
    <name type="common">Foxtail millet</name>
    <name type="synonym">Panicum italicum</name>
    <dbReference type="NCBI Taxonomy" id="4555"/>
    <lineage>
        <taxon>Eukaryota</taxon>
        <taxon>Viridiplantae</taxon>
        <taxon>Streptophyta</taxon>
        <taxon>Embryophyta</taxon>
        <taxon>Tracheophyta</taxon>
        <taxon>Spermatophyta</taxon>
        <taxon>Magnoliopsida</taxon>
        <taxon>Liliopsida</taxon>
        <taxon>Poales</taxon>
        <taxon>Poaceae</taxon>
        <taxon>PACMAD clade</taxon>
        <taxon>Panicoideae</taxon>
        <taxon>Panicodae</taxon>
        <taxon>Paniceae</taxon>
        <taxon>Cenchrinae</taxon>
        <taxon>Setaria</taxon>
    </lineage>
</organism>
<dbReference type="EMBL" id="CM003532">
    <property type="protein sequence ID" value="RCV26644.1"/>
    <property type="molecule type" value="Genomic_DNA"/>
</dbReference>
<protein>
    <recommendedName>
        <fullName evidence="5">Protein VACUOLELESS1</fullName>
    </recommendedName>
</protein>
<dbReference type="InterPro" id="IPR006926">
    <property type="entry name" value="Vps16_N"/>
</dbReference>
<feature type="domain" description="Vps16 C-terminal" evidence="2">
    <location>
        <begin position="621"/>
        <end position="941"/>
    </location>
</feature>
<dbReference type="InterPro" id="IPR038132">
    <property type="entry name" value="Vps16_C_sf"/>
</dbReference>
<sequence>MMSRRAVPPDHTTTPDFLQNVGDLAYIKESGLLSHSLDKKHTHHTNSCFQAPHFHLLPQARPLARDPAALPPRLAGGDQPHPLIPAMSSSVSVAAEWDLLSDRFYRRLTLYSPLPWSAPAPTSTSSSSGVGGPVIGRLDLSTHIVAAAPFGGPIAAVRDDSKIVQLHSEPSRRRLLLFSSSGHPIASAPWPPMLPRLHSLAFSSSLSLLGLISDGSLLRFRLPDLQPSPSSSPMPLLPPASGGVADAVFWGGGVAILTEDNRVVVATDIEADDPHPRDLADPGVGDEEHVLCMAVVEPQFVMSGSPEVLLAVGDRVVAVDEDGVQVLGEELEIGPVQKMAVSPNGKLLAAFAHDGRLLVIPTDFSRIIFEYECDSALPPEQIAWCGLDSVLLYWPEVLLMVGPNGDPVQYNYDEPIKLIPECDGVRILSNSSMEFLHRVPDSTTLIFGIGSMSPAALLYDARDHYDRQSAKAYDNYQLISSSLPEAIEACIDAAGHEFDVSRQRTLLRAATYGLAFCSRFPHERFQEMCKMLRVLNAVRDPEIGMPLTIQQYKLLTAPVLIGRLINANQHLLALRISEYLNLNPEVVIMHWACEKITASASLPDTVLLEGLLDKLRLCKGISYAAVAAHADNCARRRLAAMLVDHESQSSKQIPLLLSIDEQDKALSKAIESGDTDLVYLVLFHIWQKVAIEKKAHLDFFGVINARPVARDLFIAYARHSKHEDLKDFFLSTGRLQDAAFLMLKESSELEKNPMASKGSHLQQVRPIEQAHRLFAETKEHVFESKASEEHAKLLRSQHELEVSTKQAIFMGSSVSDTIKTCIAMGNERAALKVKSEFKVPDKRWYWLKTCALATVGNWDALEKFSRERRPPGGYKPFVEACIDAGQKTEALKYIPKLTDPRERSEAYARMGMAKEAADAASQAKDSDELFGRLKITLAQNSAAASIFDTLRDRLSFQGAY</sequence>
<dbReference type="GO" id="GO:0005768">
    <property type="term" value="C:endosome"/>
    <property type="evidence" value="ECO:0007669"/>
    <property type="project" value="UniProtKB-ARBA"/>
</dbReference>